<evidence type="ECO:0000259" key="1">
    <source>
        <dbReference type="Pfam" id="PF07969"/>
    </source>
</evidence>
<feature type="domain" description="Amidohydrolase 3" evidence="1">
    <location>
        <begin position="424"/>
        <end position="514"/>
    </location>
</feature>
<dbReference type="InterPro" id="IPR013108">
    <property type="entry name" value="Amidohydro_3"/>
</dbReference>
<dbReference type="PANTHER" id="PTHR11647:SF1">
    <property type="entry name" value="COLLAPSIN RESPONSE MEDIATOR PROTEIN"/>
    <property type="match status" value="1"/>
</dbReference>
<evidence type="ECO:0000313" key="2">
    <source>
        <dbReference type="EMBL" id="KKN56765.1"/>
    </source>
</evidence>
<dbReference type="InterPro" id="IPR032466">
    <property type="entry name" value="Metal_Hydrolase"/>
</dbReference>
<feature type="domain" description="Amidohydrolase 3" evidence="1">
    <location>
        <begin position="74"/>
        <end position="256"/>
    </location>
</feature>
<reference evidence="2" key="1">
    <citation type="journal article" date="2015" name="Nature">
        <title>Complex archaea that bridge the gap between prokaryotes and eukaryotes.</title>
        <authorList>
            <person name="Spang A."/>
            <person name="Saw J.H."/>
            <person name="Jorgensen S.L."/>
            <person name="Zaremba-Niedzwiedzka K."/>
            <person name="Martijn J."/>
            <person name="Lind A.E."/>
            <person name="van Eijk R."/>
            <person name="Schleper C."/>
            <person name="Guy L."/>
            <person name="Ettema T.J."/>
        </authorList>
    </citation>
    <scope>NUCLEOTIDE SEQUENCE</scope>
</reference>
<dbReference type="InterPro" id="IPR050378">
    <property type="entry name" value="Metallo-dep_Hydrolases_sf"/>
</dbReference>
<dbReference type="PANTHER" id="PTHR11647">
    <property type="entry name" value="HYDRANTOINASE/DIHYDROPYRIMIDINASE FAMILY MEMBER"/>
    <property type="match status" value="1"/>
</dbReference>
<dbReference type="SUPFAM" id="SSF51338">
    <property type="entry name" value="Composite domain of metallo-dependent hydrolases"/>
    <property type="match status" value="1"/>
</dbReference>
<dbReference type="AlphaFoldDB" id="A0A0F9RJU8"/>
<accession>A0A0F9RJU8</accession>
<comment type="caution">
    <text evidence="2">The sequence shown here is derived from an EMBL/GenBank/DDBJ whole genome shotgun (WGS) entry which is preliminary data.</text>
</comment>
<organism evidence="2">
    <name type="scientific">marine sediment metagenome</name>
    <dbReference type="NCBI Taxonomy" id="412755"/>
    <lineage>
        <taxon>unclassified sequences</taxon>
        <taxon>metagenomes</taxon>
        <taxon>ecological metagenomes</taxon>
    </lineage>
</organism>
<name>A0A0F9RJU8_9ZZZZ</name>
<dbReference type="CDD" id="cd01297">
    <property type="entry name" value="D-aminoacylase"/>
    <property type="match status" value="1"/>
</dbReference>
<sequence>MRRNYKQLFFFFGLVFLVCLSNCTFLEKPYDLVIKNGFIIDGTGNPWFKSDIGLKKQKIIRIGFIDESQAKKSIDAQNLIVSPGFIDIHTHCDRKIAEVPTVDNYIYQGVTTVIGGNCGGHRFPLKEHFKKIEDRGASVNFGCLVGHNTIRRKVMGFKMEAPTEEEMEKMKALVDEEMKAGALGFSTGLSYLPGIYSKTEEIVQLASVVSRYGGIYATHIRDQGHHITEAIEEAIEIGERNNIPVQIAHIKLADDAVWHQLERITGPVEDARKRGVEVTLDQYPYTATSSGFTSSFPSWAFEGGKEKFLERLEDKEAFQKIKSFIIKRRLTSTKGINKPETIYIAHAEKFPEYEGKNLQEILVAQGKKSTTDNAADLIIDIEKNGGASGVFFQMDEKDVEDLMRLPYNMHASDGAVRVKGEGIPHPRNYGTFPRVIGHFVRERGVIPLEEAVRKMTSLPAQTLRLNNRGIIREGLYADLTIFDRNTFTDKATFPNPHQYSQGLMYVIVNGELVVEKGKHTGGLPGMVLYGYGKDSGERK</sequence>
<dbReference type="SUPFAM" id="SSF51556">
    <property type="entry name" value="Metallo-dependent hydrolases"/>
    <property type="match status" value="1"/>
</dbReference>
<dbReference type="Gene3D" id="3.20.20.140">
    <property type="entry name" value="Metal-dependent hydrolases"/>
    <property type="match status" value="2"/>
</dbReference>
<dbReference type="GO" id="GO:0016810">
    <property type="term" value="F:hydrolase activity, acting on carbon-nitrogen (but not peptide) bonds"/>
    <property type="evidence" value="ECO:0007669"/>
    <property type="project" value="InterPro"/>
</dbReference>
<gene>
    <name evidence="2" type="ORF">LCGC14_0569090</name>
</gene>
<dbReference type="InterPro" id="IPR011059">
    <property type="entry name" value="Metal-dep_hydrolase_composite"/>
</dbReference>
<proteinExistence type="predicted"/>
<dbReference type="Pfam" id="PF07969">
    <property type="entry name" value="Amidohydro_3"/>
    <property type="match status" value="2"/>
</dbReference>
<dbReference type="EMBL" id="LAZR01000832">
    <property type="protein sequence ID" value="KKN56765.1"/>
    <property type="molecule type" value="Genomic_DNA"/>
</dbReference>
<protein>
    <recommendedName>
        <fullName evidence="1">Amidohydrolase 3 domain-containing protein</fullName>
    </recommendedName>
</protein>